<feature type="non-terminal residue" evidence="1">
    <location>
        <position position="1"/>
    </location>
</feature>
<comment type="caution">
    <text evidence="1">The sequence shown here is derived from an EMBL/GenBank/DDBJ whole genome shotgun (WGS) entry which is preliminary data.</text>
</comment>
<proteinExistence type="predicted"/>
<protein>
    <submittedName>
        <fullName evidence="1">Uncharacterized protein</fullName>
    </submittedName>
</protein>
<evidence type="ECO:0000313" key="1">
    <source>
        <dbReference type="EMBL" id="MCI37827.1"/>
    </source>
</evidence>
<keyword evidence="2" id="KW-1185">Reference proteome</keyword>
<evidence type="ECO:0000313" key="2">
    <source>
        <dbReference type="Proteomes" id="UP000265520"/>
    </source>
</evidence>
<dbReference type="EMBL" id="LXQA010248821">
    <property type="protein sequence ID" value="MCI37827.1"/>
    <property type="molecule type" value="Genomic_DNA"/>
</dbReference>
<organism evidence="1 2">
    <name type="scientific">Trifolium medium</name>
    <dbReference type="NCBI Taxonomy" id="97028"/>
    <lineage>
        <taxon>Eukaryota</taxon>
        <taxon>Viridiplantae</taxon>
        <taxon>Streptophyta</taxon>
        <taxon>Embryophyta</taxon>
        <taxon>Tracheophyta</taxon>
        <taxon>Spermatophyta</taxon>
        <taxon>Magnoliopsida</taxon>
        <taxon>eudicotyledons</taxon>
        <taxon>Gunneridae</taxon>
        <taxon>Pentapetalae</taxon>
        <taxon>rosids</taxon>
        <taxon>fabids</taxon>
        <taxon>Fabales</taxon>
        <taxon>Fabaceae</taxon>
        <taxon>Papilionoideae</taxon>
        <taxon>50 kb inversion clade</taxon>
        <taxon>NPAAA clade</taxon>
        <taxon>Hologalegina</taxon>
        <taxon>IRL clade</taxon>
        <taxon>Trifolieae</taxon>
        <taxon>Trifolium</taxon>
    </lineage>
</organism>
<dbReference type="Proteomes" id="UP000265520">
    <property type="component" value="Unassembled WGS sequence"/>
</dbReference>
<sequence length="48" mass="5054">AEHFQIAVKAEACQGRTSTGGTDKSEARKKVDLTVDTSPFSVNNGAVM</sequence>
<reference evidence="1 2" key="1">
    <citation type="journal article" date="2018" name="Front. Plant Sci.">
        <title>Red Clover (Trifolium pratense) and Zigzag Clover (T. medium) - A Picture of Genomic Similarities and Differences.</title>
        <authorList>
            <person name="Dluhosova J."/>
            <person name="Istvanek J."/>
            <person name="Nedelnik J."/>
            <person name="Repkova J."/>
        </authorList>
    </citation>
    <scope>NUCLEOTIDE SEQUENCE [LARGE SCALE GENOMIC DNA]</scope>
    <source>
        <strain evidence="2">cv. 10/8</strain>
        <tissue evidence="1">Leaf</tissue>
    </source>
</reference>
<accession>A0A392RNL4</accession>
<dbReference type="AlphaFoldDB" id="A0A392RNL4"/>
<name>A0A392RNL4_9FABA</name>